<dbReference type="Proteomes" id="UP001151760">
    <property type="component" value="Unassembled WGS sequence"/>
</dbReference>
<reference evidence="2" key="2">
    <citation type="submission" date="2022-01" db="EMBL/GenBank/DDBJ databases">
        <authorList>
            <person name="Yamashiro T."/>
            <person name="Shiraishi A."/>
            <person name="Satake H."/>
            <person name="Nakayama K."/>
        </authorList>
    </citation>
    <scope>NUCLEOTIDE SEQUENCE</scope>
</reference>
<protein>
    <submittedName>
        <fullName evidence="2">Uncharacterized protein</fullName>
    </submittedName>
</protein>
<evidence type="ECO:0000256" key="1">
    <source>
        <dbReference type="SAM" id="MobiDB-lite"/>
    </source>
</evidence>
<accession>A0ABQ4X5Z6</accession>
<keyword evidence="3" id="KW-1185">Reference proteome</keyword>
<reference evidence="2" key="1">
    <citation type="journal article" date="2022" name="Int. J. Mol. Sci.">
        <title>Draft Genome of Tanacetum Coccineum: Genomic Comparison of Closely Related Tanacetum-Family Plants.</title>
        <authorList>
            <person name="Yamashiro T."/>
            <person name="Shiraishi A."/>
            <person name="Nakayama K."/>
            <person name="Satake H."/>
        </authorList>
    </citation>
    <scope>NUCLEOTIDE SEQUENCE</scope>
</reference>
<feature type="compositionally biased region" description="Basic residues" evidence="1">
    <location>
        <begin position="74"/>
        <end position="84"/>
    </location>
</feature>
<feature type="compositionally biased region" description="Basic and acidic residues" evidence="1">
    <location>
        <begin position="52"/>
        <end position="61"/>
    </location>
</feature>
<sequence length="273" mass="33015">MITYLKNQSNFKAKDFKGMSYDEIRPIFKRIWKFNQDFLAKKPEEVQEQEIVTEKAEKEDKPEEIEKEVSKKSDGKKKKLLARKRSTDAKDKETSKRQKVDTKEATDYEKEKEELRMWLSVVPNEEEVLNLEILHTRYPIIDWESQSLGDIHVYKIIRAYGDTSYHKTFESMVNRFDRKDLEELHRLVMERFKDKTPEGYKLILWGDLKTLFEPHETDEVWSDQHEWKLLKWKLHEFSGIHTLSLREDPMELYMFVEKKYLLSKDILKEMLKL</sequence>
<name>A0ABQ4X5Z6_9ASTR</name>
<gene>
    <name evidence="2" type="ORF">Tco_0655025</name>
</gene>
<dbReference type="EMBL" id="BQNB010009208">
    <property type="protein sequence ID" value="GJS60241.1"/>
    <property type="molecule type" value="Genomic_DNA"/>
</dbReference>
<feature type="region of interest" description="Disordered" evidence="1">
    <location>
        <begin position="45"/>
        <end position="106"/>
    </location>
</feature>
<proteinExistence type="predicted"/>
<organism evidence="2 3">
    <name type="scientific">Tanacetum coccineum</name>
    <dbReference type="NCBI Taxonomy" id="301880"/>
    <lineage>
        <taxon>Eukaryota</taxon>
        <taxon>Viridiplantae</taxon>
        <taxon>Streptophyta</taxon>
        <taxon>Embryophyta</taxon>
        <taxon>Tracheophyta</taxon>
        <taxon>Spermatophyta</taxon>
        <taxon>Magnoliopsida</taxon>
        <taxon>eudicotyledons</taxon>
        <taxon>Gunneridae</taxon>
        <taxon>Pentapetalae</taxon>
        <taxon>asterids</taxon>
        <taxon>campanulids</taxon>
        <taxon>Asterales</taxon>
        <taxon>Asteraceae</taxon>
        <taxon>Asteroideae</taxon>
        <taxon>Anthemideae</taxon>
        <taxon>Anthemidinae</taxon>
        <taxon>Tanacetum</taxon>
    </lineage>
</organism>
<evidence type="ECO:0000313" key="3">
    <source>
        <dbReference type="Proteomes" id="UP001151760"/>
    </source>
</evidence>
<feature type="compositionally biased region" description="Basic and acidic residues" evidence="1">
    <location>
        <begin position="85"/>
        <end position="106"/>
    </location>
</feature>
<evidence type="ECO:0000313" key="2">
    <source>
        <dbReference type="EMBL" id="GJS60241.1"/>
    </source>
</evidence>
<comment type="caution">
    <text evidence="2">The sequence shown here is derived from an EMBL/GenBank/DDBJ whole genome shotgun (WGS) entry which is preliminary data.</text>
</comment>